<evidence type="ECO:0000313" key="3">
    <source>
        <dbReference type="Proteomes" id="UP000297403"/>
    </source>
</evidence>
<reference evidence="2 3" key="1">
    <citation type="submission" date="2019-03" db="EMBL/GenBank/DDBJ databases">
        <title>Genomics of glacier-inhabiting Cryobacterium strains.</title>
        <authorList>
            <person name="Liu Q."/>
            <person name="Xin Y.-H."/>
        </authorList>
    </citation>
    <scope>NUCLEOTIDE SEQUENCE [LARGE SCALE GENOMIC DNA]</scope>
    <source>
        <strain evidence="3">TMT1-22</strain>
    </source>
</reference>
<feature type="region of interest" description="Disordered" evidence="1">
    <location>
        <begin position="103"/>
        <end position="128"/>
    </location>
</feature>
<proteinExistence type="predicted"/>
<dbReference type="AlphaFoldDB" id="A0AAQ2C885"/>
<protein>
    <recommendedName>
        <fullName evidence="4">DUF1269 domain-containing protein</fullName>
    </recommendedName>
</protein>
<dbReference type="RefSeq" id="WP_134403134.1">
    <property type="nucleotide sequence ID" value="NZ_SOFY01000013.1"/>
</dbReference>
<evidence type="ECO:0000256" key="1">
    <source>
        <dbReference type="SAM" id="MobiDB-lite"/>
    </source>
</evidence>
<dbReference type="Proteomes" id="UP000297403">
    <property type="component" value="Unassembled WGS sequence"/>
</dbReference>
<name>A0AAQ2C885_9MICO</name>
<organism evidence="2 3">
    <name type="scientific">Cryobacterium shii</name>
    <dbReference type="NCBI Taxonomy" id="1259235"/>
    <lineage>
        <taxon>Bacteria</taxon>
        <taxon>Bacillati</taxon>
        <taxon>Actinomycetota</taxon>
        <taxon>Actinomycetes</taxon>
        <taxon>Micrococcales</taxon>
        <taxon>Microbacteriaceae</taxon>
        <taxon>Cryobacterium</taxon>
    </lineage>
</organism>
<comment type="caution">
    <text evidence="2">The sequence shown here is derived from an EMBL/GenBank/DDBJ whole genome shotgun (WGS) entry which is preliminary data.</text>
</comment>
<dbReference type="EMBL" id="SOFY01000013">
    <property type="protein sequence ID" value="TFC51660.1"/>
    <property type="molecule type" value="Genomic_DNA"/>
</dbReference>
<evidence type="ECO:0008006" key="4">
    <source>
        <dbReference type="Google" id="ProtNLM"/>
    </source>
</evidence>
<sequence>MSKEKEPVFLFLGVCDDPEIAKDDLEVVRDMHDAKVIGTYDAAIATKEAEGSVTIKRSETRHAGWTGVAAGAVVGLLFPPSIIGMTAAGGAAGGLIGSLARCPATTSRNSGKPSIPVRRCSSSSARRR</sequence>
<keyword evidence="3" id="KW-1185">Reference proteome</keyword>
<accession>A0AAQ2C885</accession>
<feature type="compositionally biased region" description="Low complexity" evidence="1">
    <location>
        <begin position="118"/>
        <end position="128"/>
    </location>
</feature>
<evidence type="ECO:0000313" key="2">
    <source>
        <dbReference type="EMBL" id="TFC51660.1"/>
    </source>
</evidence>
<gene>
    <name evidence="2" type="ORF">E3O49_03190</name>
</gene>